<dbReference type="Gene3D" id="3.10.20.90">
    <property type="entry name" value="Phosphatidylinositol 3-kinase Catalytic Subunit, Chain A, domain 1"/>
    <property type="match status" value="1"/>
</dbReference>
<dbReference type="PANTHER" id="PTHR46230">
    <property type="match status" value="1"/>
</dbReference>
<protein>
    <recommendedName>
        <fullName evidence="4">BolA-like protein</fullName>
    </recommendedName>
</protein>
<accession>A0ABD3H5D7</accession>
<organism evidence="2 3">
    <name type="scientific">Riccia sorocarpa</name>
    <dbReference type="NCBI Taxonomy" id="122646"/>
    <lineage>
        <taxon>Eukaryota</taxon>
        <taxon>Viridiplantae</taxon>
        <taxon>Streptophyta</taxon>
        <taxon>Embryophyta</taxon>
        <taxon>Marchantiophyta</taxon>
        <taxon>Marchantiopsida</taxon>
        <taxon>Marchantiidae</taxon>
        <taxon>Marchantiales</taxon>
        <taxon>Ricciaceae</taxon>
        <taxon>Riccia</taxon>
    </lineage>
</organism>
<dbReference type="SUPFAM" id="SSF82657">
    <property type="entry name" value="BolA-like"/>
    <property type="match status" value="1"/>
</dbReference>
<dbReference type="InterPro" id="IPR002634">
    <property type="entry name" value="BolA"/>
</dbReference>
<comment type="caution">
    <text evidence="2">The sequence shown here is derived from an EMBL/GenBank/DDBJ whole genome shotgun (WGS) entry which is preliminary data.</text>
</comment>
<reference evidence="2 3" key="1">
    <citation type="submission" date="2024-09" db="EMBL/GenBank/DDBJ databases">
        <title>Chromosome-scale assembly of Riccia sorocarpa.</title>
        <authorList>
            <person name="Paukszto L."/>
        </authorList>
    </citation>
    <scope>NUCLEOTIDE SEQUENCE [LARGE SCALE GENOMIC DNA]</scope>
    <source>
        <strain evidence="2">LP-2024</strain>
        <tissue evidence="2">Aerial parts of the thallus</tissue>
    </source>
</reference>
<comment type="similarity">
    <text evidence="1">Belongs to the BolA/IbaG family.</text>
</comment>
<evidence type="ECO:0000313" key="2">
    <source>
        <dbReference type="EMBL" id="KAL3686733.1"/>
    </source>
</evidence>
<sequence length="173" mass="18853">MAIAGVVCRTSSVLVWKPSAILRLLPACTVTVGYSNVKSRYVCTSAANLRLSGKYAKVSNDMGLVRKSFGHRFSIRAVNVSGPGSLDSPLMSSMQAKIKEQLDAEKVIVKDAYGDGRHVSIDVVAAVFEGKSAVNRQRLVYKAIWEELQETVHAVDQLRTFTPAEAANRPEDL</sequence>
<name>A0ABD3H5D7_9MARC</name>
<dbReference type="PANTHER" id="PTHR46230:SF4">
    <property type="entry name" value="PROTEIN BOLA4, CHLOROPLASTIC_MITOCHONDRIAL"/>
    <property type="match status" value="1"/>
</dbReference>
<dbReference type="EMBL" id="JBJQOH010000004">
    <property type="protein sequence ID" value="KAL3686733.1"/>
    <property type="molecule type" value="Genomic_DNA"/>
</dbReference>
<dbReference type="AlphaFoldDB" id="A0ABD3H5D7"/>
<keyword evidence="3" id="KW-1185">Reference proteome</keyword>
<evidence type="ECO:0000256" key="1">
    <source>
        <dbReference type="RuleBase" id="RU003860"/>
    </source>
</evidence>
<dbReference type="InterPro" id="IPR036065">
    <property type="entry name" value="BolA-like_sf"/>
</dbReference>
<evidence type="ECO:0008006" key="4">
    <source>
        <dbReference type="Google" id="ProtNLM"/>
    </source>
</evidence>
<proteinExistence type="inferred from homology"/>
<evidence type="ECO:0000313" key="3">
    <source>
        <dbReference type="Proteomes" id="UP001633002"/>
    </source>
</evidence>
<dbReference type="Pfam" id="PF01722">
    <property type="entry name" value="BolA"/>
    <property type="match status" value="1"/>
</dbReference>
<dbReference type="Proteomes" id="UP001633002">
    <property type="component" value="Unassembled WGS sequence"/>
</dbReference>
<gene>
    <name evidence="2" type="ORF">R1sor_013042</name>
</gene>